<organism evidence="3">
    <name type="scientific">Bradysia coprophila</name>
    <name type="common">Dark-winged fungus gnat</name>
    <name type="synonym">Sciara coprophila</name>
    <dbReference type="NCBI Taxonomy" id="38358"/>
    <lineage>
        <taxon>Eukaryota</taxon>
        <taxon>Metazoa</taxon>
        <taxon>Ecdysozoa</taxon>
        <taxon>Arthropoda</taxon>
        <taxon>Hexapoda</taxon>
        <taxon>Insecta</taxon>
        <taxon>Pterygota</taxon>
        <taxon>Neoptera</taxon>
        <taxon>Endopterygota</taxon>
        <taxon>Diptera</taxon>
        <taxon>Nematocera</taxon>
        <taxon>Sciaroidea</taxon>
        <taxon>Sciaridae</taxon>
        <taxon>Bradysia</taxon>
    </lineage>
</organism>
<dbReference type="SUPFAM" id="SSF57997">
    <property type="entry name" value="Tropomyosin"/>
    <property type="match status" value="1"/>
</dbReference>
<reference evidence="3" key="1">
    <citation type="submission" date="2020-06" db="EMBL/GenBank/DDBJ databases">
        <title>Anatomy and Evolution of a DNA Replication Origin.</title>
        <authorList>
            <person name="Yamamoto Y."/>
            <person name="Gustafson E.A."/>
            <person name="Foulk M.S."/>
            <person name="Smith H.S."/>
            <person name="Gerbi S.A."/>
        </authorList>
    </citation>
    <scope>NUCLEOTIDE SEQUENCE</scope>
</reference>
<feature type="coiled-coil region" evidence="1">
    <location>
        <begin position="109"/>
        <end position="234"/>
    </location>
</feature>
<protein>
    <submittedName>
        <fullName evidence="3">II9-1</fullName>
    </submittedName>
</protein>
<dbReference type="EMBL" id="MT582501">
    <property type="protein sequence ID" value="QQO51886.1"/>
    <property type="molecule type" value="Genomic_DNA"/>
</dbReference>
<evidence type="ECO:0000256" key="2">
    <source>
        <dbReference type="SAM" id="SignalP"/>
    </source>
</evidence>
<sequence>MKQFIVLTVVLLAIQLQGGAVLTVDEKCTCKDTLNTLSKDDLILRLITCTQRNENLEGIITAIKKDNDFLNRENDALRAQNCELTAQLAKEKKAREAAENALCECQKNSELLKQTIEQLKKELAQTKQELANCKEALANCKAENAKLLKKIEELNCTITQLQEELEQCRARERDLQCQLDECNKKLTICNNELIACRKQQEELRCEIERLNAEIKRLEAQNAACENALNTLRCETSEFLAIATQRQSKLTTIIQSAEAESTAIGASYIGFRNTHDLTCAPCGGPA</sequence>
<proteinExistence type="predicted"/>
<feature type="signal peptide" evidence="2">
    <location>
        <begin position="1"/>
        <end position="19"/>
    </location>
</feature>
<feature type="coiled-coil region" evidence="1">
    <location>
        <begin position="53"/>
        <end position="80"/>
    </location>
</feature>
<dbReference type="Gene3D" id="1.10.287.1490">
    <property type="match status" value="1"/>
</dbReference>
<accession>A0A7T8CLX6</accession>
<evidence type="ECO:0000256" key="1">
    <source>
        <dbReference type="SAM" id="Coils"/>
    </source>
</evidence>
<evidence type="ECO:0000313" key="3">
    <source>
        <dbReference type="EMBL" id="QQO51886.1"/>
    </source>
</evidence>
<feature type="chain" id="PRO_5030900632" evidence="2">
    <location>
        <begin position="20"/>
        <end position="285"/>
    </location>
</feature>
<dbReference type="AlphaFoldDB" id="A0A7T8CLX6"/>
<keyword evidence="1" id="KW-0175">Coiled coil</keyword>
<name>A0A7T8CLX6_BRACO</name>
<keyword evidence="2" id="KW-0732">Signal</keyword>